<dbReference type="GO" id="GO:0019264">
    <property type="term" value="P:glycine biosynthetic process from serine"/>
    <property type="evidence" value="ECO:0007669"/>
    <property type="project" value="UniProtKB-UniRule"/>
</dbReference>
<dbReference type="PIRSF" id="PIRSF000412">
    <property type="entry name" value="SHMT"/>
    <property type="match status" value="1"/>
</dbReference>
<evidence type="ECO:0000256" key="7">
    <source>
        <dbReference type="ARBA" id="ARBA00022563"/>
    </source>
</evidence>
<reference evidence="14 15" key="1">
    <citation type="submission" date="2016-06" db="EMBL/GenBank/DDBJ databases">
        <title>Genome sequence of halotolerant plant growth promoting strain of Halomonas elongata HEK1 isolated from salterns of Rann of Kutch, Gujarat, India.</title>
        <authorList>
            <person name="Gaba S."/>
            <person name="Singh R.N."/>
            <person name="Abrol S."/>
            <person name="Kaushik R."/>
            <person name="Saxena A.K."/>
        </authorList>
    </citation>
    <scope>NUCLEOTIDE SEQUENCE [LARGE SCALE GENOMIC DNA]</scope>
    <source>
        <strain evidence="14 15">HEK1</strain>
    </source>
</reference>
<keyword evidence="14" id="KW-0489">Methyltransferase</keyword>
<evidence type="ECO:0000313" key="14">
    <source>
        <dbReference type="EMBL" id="OBX34300.1"/>
    </source>
</evidence>
<evidence type="ECO:0000256" key="8">
    <source>
        <dbReference type="ARBA" id="ARBA00022605"/>
    </source>
</evidence>
<dbReference type="AlphaFoldDB" id="A0A1B8NWB9"/>
<dbReference type="InterPro" id="IPR049943">
    <property type="entry name" value="Ser_HO-MeTrfase-like"/>
</dbReference>
<name>A0A1B8NWB9_HALEL</name>
<comment type="catalytic activity">
    <reaction evidence="1 11">
        <text>(6R)-5,10-methylene-5,6,7,8-tetrahydrofolate + glycine + H2O = (6S)-5,6,7,8-tetrahydrofolate + L-serine</text>
        <dbReference type="Rhea" id="RHEA:15481"/>
        <dbReference type="ChEBI" id="CHEBI:15377"/>
        <dbReference type="ChEBI" id="CHEBI:15636"/>
        <dbReference type="ChEBI" id="CHEBI:33384"/>
        <dbReference type="ChEBI" id="CHEBI:57305"/>
        <dbReference type="ChEBI" id="CHEBI:57453"/>
        <dbReference type="EC" id="2.1.2.1"/>
    </reaction>
</comment>
<evidence type="ECO:0000313" key="15">
    <source>
        <dbReference type="Proteomes" id="UP000092504"/>
    </source>
</evidence>
<comment type="cofactor">
    <cofactor evidence="2 11 12">
        <name>pyridoxal 5'-phosphate</name>
        <dbReference type="ChEBI" id="CHEBI:597326"/>
    </cofactor>
</comment>
<evidence type="ECO:0000256" key="4">
    <source>
        <dbReference type="ARBA" id="ARBA00006376"/>
    </source>
</evidence>
<dbReference type="NCBIfam" id="NF000586">
    <property type="entry name" value="PRK00011.1"/>
    <property type="match status" value="1"/>
</dbReference>
<feature type="modified residue" description="N6-(pyridoxal phosphate)lysine" evidence="11 12">
    <location>
        <position position="261"/>
    </location>
</feature>
<comment type="caution">
    <text evidence="14">The sequence shown here is derived from an EMBL/GenBank/DDBJ whole genome shotgun (WGS) entry which is preliminary data.</text>
</comment>
<dbReference type="GO" id="GO:0032259">
    <property type="term" value="P:methylation"/>
    <property type="evidence" value="ECO:0007669"/>
    <property type="project" value="UniProtKB-KW"/>
</dbReference>
<evidence type="ECO:0000256" key="11">
    <source>
        <dbReference type="HAMAP-Rule" id="MF_00051"/>
    </source>
</evidence>
<evidence type="ECO:0000259" key="13">
    <source>
        <dbReference type="Pfam" id="PF00464"/>
    </source>
</evidence>
<comment type="function">
    <text evidence="11">Catalyzes the reversible interconversion of serine and glycine with tetrahydrofolate (THF) serving as the one-carbon carrier. This reaction serves as the major source of one-carbon groups required for the biosynthesis of purines, thymidylate, methionine, and other important biomolecules. Also exhibits THF-independent aldolase activity toward beta-hydroxyamino acids, producing glycine and aldehydes, via a retro-aldol mechanism.</text>
</comment>
<dbReference type="PROSITE" id="PS00096">
    <property type="entry name" value="SHMT"/>
    <property type="match status" value="1"/>
</dbReference>
<protein>
    <recommendedName>
        <fullName evidence="11">Serine hydroxymethyltransferase</fullName>
        <shortName evidence="11">SHMT</shortName>
        <shortName evidence="11">Serine methylase</shortName>
        <ecNumber evidence="11">2.1.2.1</ecNumber>
    </recommendedName>
</protein>
<dbReference type="FunFam" id="3.90.1150.10:FF:000003">
    <property type="entry name" value="Serine hydroxymethyltransferase"/>
    <property type="match status" value="1"/>
</dbReference>
<comment type="subunit">
    <text evidence="5 11">Homodimer.</text>
</comment>
<sequence>MRSTMTAFHVKAVMGWGMMSASDFPVMRGLAPMFSRDMQIAGFDDVLFDAMQKESARQEAHIELIASENYASPRVLEAQGSQLTNKYAEGYPGKRYYGGCEYVDIVEQLAIDYAKELFGASYANVQPHSGSQANGAVFQALVKPGDTVLGMSLDAGGHLTHGARPNFSGKHYNAVQYGIDESGRIDYDEVAKLAREHQPKMIIAGFSAYSQIIDWARFREIADEVGAYLLVDMAHIAGLVAAGVYPSPMAHAHVVTTTTHKTLRGPRGGLILSSENDPEIEKKLQSAVFPGGQGGPLEHVIAAKAICFKEAMEPDFKTYQQQVVKNAQTMAGVFIERGFDIVSGGTEDHLFLLSLVKQGLTGKDADAALGRAHITVNKNAVPNDPQSPFVTSGLRIGTPAVTTRGFGEAECRELAGWICDILDVMVKGEDTAAIEAEVKAKVEQVCTRLPVYR</sequence>
<comment type="pathway">
    <text evidence="11">Amino-acid biosynthesis; glycine biosynthesis; glycine from L-serine: step 1/1.</text>
</comment>
<feature type="binding site" evidence="11">
    <location>
        <position position="153"/>
    </location>
    <ligand>
        <name>(6S)-5,6,7,8-tetrahydrofolate</name>
        <dbReference type="ChEBI" id="CHEBI:57453"/>
    </ligand>
</feature>
<comment type="pathway">
    <text evidence="11">One-carbon metabolism; tetrahydrofolate interconversion.</text>
</comment>
<proteinExistence type="inferred from homology"/>
<evidence type="ECO:0000256" key="2">
    <source>
        <dbReference type="ARBA" id="ARBA00001933"/>
    </source>
</evidence>
<evidence type="ECO:0000256" key="12">
    <source>
        <dbReference type="PIRSR" id="PIRSR000412-50"/>
    </source>
</evidence>
<feature type="binding site" evidence="11">
    <location>
        <begin position="157"/>
        <end position="159"/>
    </location>
    <ligand>
        <name>(6S)-5,6,7,8-tetrahydrofolate</name>
        <dbReference type="ChEBI" id="CHEBI:57453"/>
    </ligand>
</feature>
<dbReference type="HAMAP" id="MF_00051">
    <property type="entry name" value="SHMT"/>
    <property type="match status" value="1"/>
</dbReference>
<dbReference type="SUPFAM" id="SSF53383">
    <property type="entry name" value="PLP-dependent transferases"/>
    <property type="match status" value="1"/>
</dbReference>
<dbReference type="InterPro" id="IPR019798">
    <property type="entry name" value="Ser_HO-MeTrfase_PLP_BS"/>
</dbReference>
<dbReference type="EMBL" id="MAJD01000002">
    <property type="protein sequence ID" value="OBX34300.1"/>
    <property type="molecule type" value="Genomic_DNA"/>
</dbReference>
<dbReference type="FunFam" id="3.40.640.10:FF:000001">
    <property type="entry name" value="Serine hydroxymethyltransferase"/>
    <property type="match status" value="1"/>
</dbReference>
<dbReference type="GO" id="GO:0005829">
    <property type="term" value="C:cytosol"/>
    <property type="evidence" value="ECO:0007669"/>
    <property type="project" value="TreeGrafter"/>
</dbReference>
<comment type="similarity">
    <text evidence="4 11">Belongs to the SHMT family.</text>
</comment>
<evidence type="ECO:0000256" key="10">
    <source>
        <dbReference type="ARBA" id="ARBA00022898"/>
    </source>
</evidence>
<keyword evidence="10 11" id="KW-0663">Pyridoxal phosphate</keyword>
<evidence type="ECO:0000256" key="5">
    <source>
        <dbReference type="ARBA" id="ARBA00011738"/>
    </source>
</evidence>
<dbReference type="Pfam" id="PF00464">
    <property type="entry name" value="SHMT"/>
    <property type="match status" value="1"/>
</dbReference>
<accession>A0A1B8NWB9</accession>
<feature type="domain" description="Serine hydroxymethyltransferase-like" evidence="13">
    <location>
        <begin position="43"/>
        <end position="418"/>
    </location>
</feature>
<dbReference type="GO" id="GO:0035999">
    <property type="term" value="P:tetrahydrofolate interconversion"/>
    <property type="evidence" value="ECO:0007669"/>
    <property type="project" value="UniProtKB-UniRule"/>
</dbReference>
<feature type="binding site" evidence="11">
    <location>
        <begin position="387"/>
        <end position="389"/>
    </location>
    <ligand>
        <name>(6S)-5,6,7,8-tetrahydrofolate</name>
        <dbReference type="ChEBI" id="CHEBI:57453"/>
    </ligand>
</feature>
<dbReference type="Gene3D" id="3.90.1150.10">
    <property type="entry name" value="Aspartate Aminotransferase, domain 1"/>
    <property type="match status" value="1"/>
</dbReference>
<dbReference type="GO" id="GO:0030170">
    <property type="term" value="F:pyridoxal phosphate binding"/>
    <property type="evidence" value="ECO:0007669"/>
    <property type="project" value="UniProtKB-UniRule"/>
</dbReference>
<evidence type="ECO:0000256" key="3">
    <source>
        <dbReference type="ARBA" id="ARBA00004496"/>
    </source>
</evidence>
<dbReference type="GO" id="GO:0004372">
    <property type="term" value="F:glycine hydroxymethyltransferase activity"/>
    <property type="evidence" value="ECO:0007669"/>
    <property type="project" value="UniProtKB-UniRule"/>
</dbReference>
<keyword evidence="7 11" id="KW-0554">One-carbon metabolism</keyword>
<dbReference type="PANTHER" id="PTHR11680:SF50">
    <property type="entry name" value="SERINE HYDROXYMETHYLTRANSFERASE"/>
    <property type="match status" value="1"/>
</dbReference>
<gene>
    <name evidence="14" type="primary">glyA2_4</name>
    <name evidence="11" type="synonym">glyA</name>
    <name evidence="14" type="ORF">A8U91_03353</name>
</gene>
<dbReference type="EC" id="2.1.2.1" evidence="11"/>
<keyword evidence="6 11" id="KW-0963">Cytoplasm</keyword>
<dbReference type="CDD" id="cd00378">
    <property type="entry name" value="SHMT"/>
    <property type="match status" value="1"/>
</dbReference>
<dbReference type="PATRIC" id="fig|2746.7.peg.3450"/>
<comment type="subcellular location">
    <subcellularLocation>
        <location evidence="3 11">Cytoplasm</location>
    </subcellularLocation>
</comment>
<feature type="site" description="Plays an important role in substrate specificity" evidence="11">
    <location>
        <position position="260"/>
    </location>
</feature>
<dbReference type="PANTHER" id="PTHR11680">
    <property type="entry name" value="SERINE HYDROXYMETHYLTRANSFERASE"/>
    <property type="match status" value="1"/>
</dbReference>
<dbReference type="Gene3D" id="3.40.640.10">
    <property type="entry name" value="Type I PLP-dependent aspartate aminotransferase-like (Major domain)"/>
    <property type="match status" value="1"/>
</dbReference>
<keyword evidence="8 11" id="KW-0028">Amino-acid biosynthesis</keyword>
<evidence type="ECO:0000256" key="9">
    <source>
        <dbReference type="ARBA" id="ARBA00022679"/>
    </source>
</evidence>
<dbReference type="InterPro" id="IPR015424">
    <property type="entry name" value="PyrdxlP-dep_Trfase"/>
</dbReference>
<dbReference type="InterPro" id="IPR015421">
    <property type="entry name" value="PyrdxlP-dep_Trfase_major"/>
</dbReference>
<dbReference type="InterPro" id="IPR001085">
    <property type="entry name" value="Ser_HO-MeTrfase"/>
</dbReference>
<dbReference type="InterPro" id="IPR039429">
    <property type="entry name" value="SHMT-like_dom"/>
</dbReference>
<evidence type="ECO:0000256" key="1">
    <source>
        <dbReference type="ARBA" id="ARBA00001528"/>
    </source>
</evidence>
<dbReference type="Proteomes" id="UP000092504">
    <property type="component" value="Unassembled WGS sequence"/>
</dbReference>
<dbReference type="UniPathway" id="UPA00193"/>
<dbReference type="GO" id="GO:0008168">
    <property type="term" value="F:methyltransferase activity"/>
    <property type="evidence" value="ECO:0007669"/>
    <property type="project" value="UniProtKB-KW"/>
</dbReference>
<dbReference type="UniPathway" id="UPA00288">
    <property type="reaction ID" value="UER01023"/>
</dbReference>
<dbReference type="InterPro" id="IPR015422">
    <property type="entry name" value="PyrdxlP-dep_Trfase_small"/>
</dbReference>
<evidence type="ECO:0000256" key="6">
    <source>
        <dbReference type="ARBA" id="ARBA00022490"/>
    </source>
</evidence>
<comment type="caution">
    <text evidence="11">Lacks conserved residue(s) required for the propagation of feature annotation.</text>
</comment>
<keyword evidence="9 11" id="KW-0808">Transferase</keyword>
<organism evidence="14 15">
    <name type="scientific">Halomonas elongata</name>
    <dbReference type="NCBI Taxonomy" id="2746"/>
    <lineage>
        <taxon>Bacteria</taxon>
        <taxon>Pseudomonadati</taxon>
        <taxon>Pseudomonadota</taxon>
        <taxon>Gammaproteobacteria</taxon>
        <taxon>Oceanospirillales</taxon>
        <taxon>Halomonadaceae</taxon>
        <taxon>Halomonas</taxon>
    </lineage>
</organism>